<dbReference type="KEGG" id="olu:OSTLU_14839"/>
<dbReference type="AlphaFoldDB" id="A4RVA7"/>
<evidence type="ECO:0000313" key="2">
    <source>
        <dbReference type="Proteomes" id="UP000001568"/>
    </source>
</evidence>
<dbReference type="PANTHER" id="PTHR13271">
    <property type="entry name" value="UNCHARACTERIZED PUTATIVE METHYLTRANSFERASE"/>
    <property type="match status" value="1"/>
</dbReference>
<dbReference type="Proteomes" id="UP000001568">
    <property type="component" value="Chromosome 3"/>
</dbReference>
<evidence type="ECO:0000313" key="1">
    <source>
        <dbReference type="EMBL" id="ABO95399.1"/>
    </source>
</evidence>
<dbReference type="Gramene" id="ABO95399">
    <property type="protein sequence ID" value="ABO95399"/>
    <property type="gene ID" value="OSTLU_14839"/>
</dbReference>
<gene>
    <name evidence="1" type="ORF">OSTLU_14839</name>
</gene>
<dbReference type="InterPro" id="IPR050600">
    <property type="entry name" value="SETD3_SETD6_MTase"/>
</dbReference>
<dbReference type="HOGENOM" id="CLU_646235_0_0_1"/>
<dbReference type="RefSeq" id="XP_001417106.1">
    <property type="nucleotide sequence ID" value="XM_001417069.1"/>
</dbReference>
<dbReference type="STRING" id="436017.A4RVA7"/>
<dbReference type="OMA" id="DARRCMV"/>
<dbReference type="SUPFAM" id="SSF82199">
    <property type="entry name" value="SET domain"/>
    <property type="match status" value="1"/>
</dbReference>
<protein>
    <recommendedName>
        <fullName evidence="3">SET domain-containing protein</fullName>
    </recommendedName>
</protein>
<keyword evidence="2" id="KW-1185">Reference proteome</keyword>
<dbReference type="GO" id="GO:0005634">
    <property type="term" value="C:nucleus"/>
    <property type="evidence" value="ECO:0007669"/>
    <property type="project" value="TreeGrafter"/>
</dbReference>
<dbReference type="Gene3D" id="3.90.1410.10">
    <property type="entry name" value="set domain protein methyltransferase, domain 1"/>
    <property type="match status" value="1"/>
</dbReference>
<dbReference type="GO" id="GO:0016279">
    <property type="term" value="F:protein-lysine N-methyltransferase activity"/>
    <property type="evidence" value="ECO:0007669"/>
    <property type="project" value="TreeGrafter"/>
</dbReference>
<dbReference type="EMBL" id="CP000583">
    <property type="protein sequence ID" value="ABO95399.1"/>
    <property type="molecule type" value="Genomic_DNA"/>
</dbReference>
<dbReference type="PANTHER" id="PTHR13271:SF34">
    <property type="entry name" value="N-LYSINE METHYLTRANSFERASE SETD6"/>
    <property type="match status" value="1"/>
</dbReference>
<evidence type="ECO:0008006" key="3">
    <source>
        <dbReference type="Google" id="ProtNLM"/>
    </source>
</evidence>
<dbReference type="CDD" id="cd10527">
    <property type="entry name" value="SET_LSMT"/>
    <property type="match status" value="1"/>
</dbReference>
<dbReference type="OrthoDB" id="341421at2759"/>
<accession>A4RVA7</accession>
<name>A4RVA7_OSTLU</name>
<dbReference type="GeneID" id="5000959"/>
<reference evidence="1 2" key="1">
    <citation type="journal article" date="2007" name="Proc. Natl. Acad. Sci. U.S.A.">
        <title>The tiny eukaryote Ostreococcus provides genomic insights into the paradox of plankton speciation.</title>
        <authorList>
            <person name="Palenik B."/>
            <person name="Grimwood J."/>
            <person name="Aerts A."/>
            <person name="Rouze P."/>
            <person name="Salamov A."/>
            <person name="Putnam N."/>
            <person name="Dupont C."/>
            <person name="Jorgensen R."/>
            <person name="Derelle E."/>
            <person name="Rombauts S."/>
            <person name="Zhou K."/>
            <person name="Otillar R."/>
            <person name="Merchant S.S."/>
            <person name="Podell S."/>
            <person name="Gaasterland T."/>
            <person name="Napoli C."/>
            <person name="Gendler K."/>
            <person name="Manuell A."/>
            <person name="Tai V."/>
            <person name="Vallon O."/>
            <person name="Piganeau G."/>
            <person name="Jancek S."/>
            <person name="Heijde M."/>
            <person name="Jabbari K."/>
            <person name="Bowler C."/>
            <person name="Lohr M."/>
            <person name="Robbens S."/>
            <person name="Werner G."/>
            <person name="Dubchak I."/>
            <person name="Pazour G.J."/>
            <person name="Ren Q."/>
            <person name="Paulsen I."/>
            <person name="Delwiche C."/>
            <person name="Schmutz J."/>
            <person name="Rokhsar D."/>
            <person name="Van de Peer Y."/>
            <person name="Moreau H."/>
            <person name="Grigoriev I.V."/>
        </authorList>
    </citation>
    <scope>NUCLEOTIDE SEQUENCE [LARGE SCALE GENOMIC DNA]</scope>
    <source>
        <strain evidence="1 2">CCE9901</strain>
    </source>
</reference>
<organism evidence="1 2">
    <name type="scientific">Ostreococcus lucimarinus (strain CCE9901)</name>
    <dbReference type="NCBI Taxonomy" id="436017"/>
    <lineage>
        <taxon>Eukaryota</taxon>
        <taxon>Viridiplantae</taxon>
        <taxon>Chlorophyta</taxon>
        <taxon>Mamiellophyceae</taxon>
        <taxon>Mamiellales</taxon>
        <taxon>Bathycoccaceae</taxon>
        <taxon>Ostreococcus</taxon>
    </lineage>
</organism>
<sequence>MTRALSSTAFDATYARSDDAFGANAAISAYEGEVQRLVSDDVPMALMLVFAKRYPERSALGAYALSLPKEAADTPALYEDESLEALVPMLSLHFVDQVDAARREFAMSCADARQIVAKMSDEPALEDLEFAWAWSMVRSRAITFAVKKSGTDVIERKRCLVPVCDVLNHSPTSTSDDSDDGPNVSIESNDVGESIWKTTRDVAKGQALRWTYGELSNEEMWLWYGFVPSTPSHGDCSVVFNLPDTVFANGLNAVAKEDREETAALRRRLLERCGALGLNEGEELSFVLTMRGNPKVLGGIAGLMCCDADEVVAVAASAVIASNGGGDGSLFSFKPETRRRAGRYVAWLLTQVEAFVCGATDAEIAELERTAEAVGGEFAARFRTAKRLRTGAKSTFAAVQGVLTEESLLKNGSWIDDATKTLIST</sequence>
<proteinExistence type="predicted"/>
<dbReference type="InterPro" id="IPR046341">
    <property type="entry name" value="SET_dom_sf"/>
</dbReference>
<dbReference type="eggNOG" id="ENOG502SVWY">
    <property type="taxonomic scope" value="Eukaryota"/>
</dbReference>